<proteinExistence type="predicted"/>
<protein>
    <submittedName>
        <fullName evidence="1">Uncharacterized protein</fullName>
    </submittedName>
</protein>
<dbReference type="VEuPathDB" id="VectorBase:GAUT004073"/>
<sequence>MDWPTIIQQCKSIKERFDKSYKCLYIDRPTSADTINRHVQIFVECLKEIRTILNVNDERLTSTHKSTADKYFQELQGRILAVTNKRGIEVLLDYGRGNPIDN</sequence>
<dbReference type="AlphaFoldDB" id="A0A1A9UGI1"/>
<name>A0A1A9UGI1_GLOAU</name>
<organism evidence="1 2">
    <name type="scientific">Glossina austeni</name>
    <name type="common">Savannah tsetse fly</name>
    <dbReference type="NCBI Taxonomy" id="7395"/>
    <lineage>
        <taxon>Eukaryota</taxon>
        <taxon>Metazoa</taxon>
        <taxon>Ecdysozoa</taxon>
        <taxon>Arthropoda</taxon>
        <taxon>Hexapoda</taxon>
        <taxon>Insecta</taxon>
        <taxon>Pterygota</taxon>
        <taxon>Neoptera</taxon>
        <taxon>Endopterygota</taxon>
        <taxon>Diptera</taxon>
        <taxon>Brachycera</taxon>
        <taxon>Muscomorpha</taxon>
        <taxon>Hippoboscoidea</taxon>
        <taxon>Glossinidae</taxon>
        <taxon>Glossina</taxon>
    </lineage>
</organism>
<accession>A0A1A9UGI1</accession>
<evidence type="ECO:0000313" key="1">
    <source>
        <dbReference type="EnsemblMetazoa" id="GAUT004073-PA"/>
    </source>
</evidence>
<dbReference type="EnsemblMetazoa" id="GAUT004073-RA">
    <property type="protein sequence ID" value="GAUT004073-PA"/>
    <property type="gene ID" value="GAUT004073"/>
</dbReference>
<reference evidence="1" key="1">
    <citation type="submission" date="2020-05" db="UniProtKB">
        <authorList>
            <consortium name="EnsemblMetazoa"/>
        </authorList>
    </citation>
    <scope>IDENTIFICATION</scope>
    <source>
        <strain evidence="1">TTRI</strain>
    </source>
</reference>
<dbReference type="Proteomes" id="UP000078200">
    <property type="component" value="Unassembled WGS sequence"/>
</dbReference>
<keyword evidence="2" id="KW-1185">Reference proteome</keyword>
<evidence type="ECO:0000313" key="2">
    <source>
        <dbReference type="Proteomes" id="UP000078200"/>
    </source>
</evidence>